<keyword evidence="1" id="KW-1133">Transmembrane helix</keyword>
<keyword evidence="1" id="KW-0472">Membrane</keyword>
<organism evidence="2">
    <name type="scientific">Rhizophora mucronata</name>
    <name type="common">Asiatic mangrove</name>
    <dbReference type="NCBI Taxonomy" id="61149"/>
    <lineage>
        <taxon>Eukaryota</taxon>
        <taxon>Viridiplantae</taxon>
        <taxon>Streptophyta</taxon>
        <taxon>Embryophyta</taxon>
        <taxon>Tracheophyta</taxon>
        <taxon>Spermatophyta</taxon>
        <taxon>Magnoliopsida</taxon>
        <taxon>eudicotyledons</taxon>
        <taxon>Gunneridae</taxon>
        <taxon>Pentapetalae</taxon>
        <taxon>rosids</taxon>
        <taxon>fabids</taxon>
        <taxon>Malpighiales</taxon>
        <taxon>Rhizophoraceae</taxon>
        <taxon>Rhizophora</taxon>
    </lineage>
</organism>
<name>A0A2P2NKY7_RHIMU</name>
<feature type="transmembrane region" description="Helical" evidence="1">
    <location>
        <begin position="12"/>
        <end position="32"/>
    </location>
</feature>
<proteinExistence type="predicted"/>
<evidence type="ECO:0000313" key="2">
    <source>
        <dbReference type="EMBL" id="MBX43159.1"/>
    </source>
</evidence>
<sequence length="39" mass="4612">MKCIFTIRPTLIIFIRSLGVWLAAICWMNYAVEHFNLLL</sequence>
<keyword evidence="1" id="KW-0812">Transmembrane</keyword>
<reference evidence="2" key="1">
    <citation type="submission" date="2018-02" db="EMBL/GenBank/DDBJ databases">
        <title>Rhizophora mucronata_Transcriptome.</title>
        <authorList>
            <person name="Meera S.P."/>
            <person name="Sreeshan A."/>
            <person name="Augustine A."/>
        </authorList>
    </citation>
    <scope>NUCLEOTIDE SEQUENCE</scope>
    <source>
        <tissue evidence="2">Leaf</tissue>
    </source>
</reference>
<protein>
    <submittedName>
        <fullName evidence="2">Uncharacterized protein</fullName>
    </submittedName>
</protein>
<evidence type="ECO:0000256" key="1">
    <source>
        <dbReference type="SAM" id="Phobius"/>
    </source>
</evidence>
<dbReference type="EMBL" id="GGEC01062675">
    <property type="protein sequence ID" value="MBX43159.1"/>
    <property type="molecule type" value="Transcribed_RNA"/>
</dbReference>
<dbReference type="AlphaFoldDB" id="A0A2P2NKY7"/>
<accession>A0A2P2NKY7</accession>